<reference evidence="1 2" key="1">
    <citation type="journal article" date="2014" name="BMC Genomics">
        <title>Complete genome sequence of producer of the glycopeptide antibiotic Aculeximycin Kutzneria albida DSM 43870T, a representative of minor genus of Pseudonocardiaceae.</title>
        <authorList>
            <person name="Rebets Y."/>
            <person name="Tokovenko B."/>
            <person name="Lushchyk I."/>
            <person name="Ruckert C."/>
            <person name="Zaburannyi N."/>
            <person name="Bechthold A."/>
            <person name="Kalinowski J."/>
            <person name="Luzhetskyy A."/>
        </authorList>
    </citation>
    <scope>NUCLEOTIDE SEQUENCE [LARGE SCALE GENOMIC DNA]</scope>
    <source>
        <strain evidence="1">DSM 43870</strain>
    </source>
</reference>
<dbReference type="EMBL" id="CP007155">
    <property type="protein sequence ID" value="AHH97196.1"/>
    <property type="molecule type" value="Genomic_DNA"/>
</dbReference>
<evidence type="ECO:0000313" key="2">
    <source>
        <dbReference type="Proteomes" id="UP000019225"/>
    </source>
</evidence>
<sequence>MAHAPVPRPRAPTPIPGTGATATSWTLRVMIDIEAPSAEEVTVSTIGHTYVEFSDSTGRRFTYGFYPDGSSMPDPMFRPRVNGCVVHPDTAHERCTDYRESFALTKEEFEAALALAQLHCTARPKYDLRTFNCTTFARLIAEKAGKSLPPMRGKVGGSTGIVADNPNTLYEGLSRRDTGPTYRLDSDTELRTTIAATPAPELGRMPTSERIRVVNRLLDGWVSEGDMWAIEQVCASITGQAEMKALREAVGGRESALWNDGHKRRFHLAVNRL</sequence>
<dbReference type="Proteomes" id="UP000019225">
    <property type="component" value="Chromosome"/>
</dbReference>
<proteinExistence type="predicted"/>
<evidence type="ECO:0008006" key="3">
    <source>
        <dbReference type="Google" id="ProtNLM"/>
    </source>
</evidence>
<dbReference type="HOGENOM" id="CLU_1018562_0_0_11"/>
<gene>
    <name evidence="1" type="ORF">KALB_3832</name>
</gene>
<dbReference type="AlphaFoldDB" id="W5W9J5"/>
<evidence type="ECO:0000313" key="1">
    <source>
        <dbReference type="EMBL" id="AHH97196.1"/>
    </source>
</evidence>
<accession>W5W9J5</accession>
<dbReference type="KEGG" id="kal:KALB_3832"/>
<organism evidence="1 2">
    <name type="scientific">Kutzneria albida DSM 43870</name>
    <dbReference type="NCBI Taxonomy" id="1449976"/>
    <lineage>
        <taxon>Bacteria</taxon>
        <taxon>Bacillati</taxon>
        <taxon>Actinomycetota</taxon>
        <taxon>Actinomycetes</taxon>
        <taxon>Pseudonocardiales</taxon>
        <taxon>Pseudonocardiaceae</taxon>
        <taxon>Kutzneria</taxon>
    </lineage>
</organism>
<keyword evidence="2" id="KW-1185">Reference proteome</keyword>
<protein>
    <recommendedName>
        <fullName evidence="3">PPPDE domain-containing protein</fullName>
    </recommendedName>
</protein>
<name>W5W9J5_9PSEU</name>